<feature type="signal peptide" evidence="1">
    <location>
        <begin position="1"/>
        <end position="28"/>
    </location>
</feature>
<feature type="chain" id="PRO_5011732494" description="Peptidase inhibitor family I36" evidence="1">
    <location>
        <begin position="29"/>
        <end position="144"/>
    </location>
</feature>
<protein>
    <recommendedName>
        <fullName evidence="4">Peptidase inhibitor family I36</fullName>
    </recommendedName>
</protein>
<reference evidence="3" key="1">
    <citation type="submission" date="2016-10" db="EMBL/GenBank/DDBJ databases">
        <authorList>
            <person name="Varghese N."/>
            <person name="Submissions S."/>
        </authorList>
    </citation>
    <scope>NUCLEOTIDE SEQUENCE [LARGE SCALE GENOMIC DNA]</scope>
    <source>
        <strain evidence="3">CGMCC 4.578</strain>
    </source>
</reference>
<sequence>MSNLVKRSFLLLFAALFVMSSSQHVAHADDYYLLGRFNVLADKYVNAYVNFRDAQEHNGWCYVPKNPDMRKNSWSCTVVEDLSGGPRTLIRSPGDGARADFAGATHIARVRQPSANFKPFCLPRYEEVSSRIHLVYYCAYWVRS</sequence>
<evidence type="ECO:0008006" key="4">
    <source>
        <dbReference type="Google" id="ProtNLM"/>
    </source>
</evidence>
<evidence type="ECO:0000256" key="1">
    <source>
        <dbReference type="SAM" id="SignalP"/>
    </source>
</evidence>
<accession>A0A1H9XS75</accession>
<keyword evidence="3" id="KW-1185">Reference proteome</keyword>
<evidence type="ECO:0000313" key="3">
    <source>
        <dbReference type="Proteomes" id="UP000199028"/>
    </source>
</evidence>
<keyword evidence="1" id="KW-0732">Signal</keyword>
<dbReference type="EMBL" id="FOFT01000017">
    <property type="protein sequence ID" value="SES49014.1"/>
    <property type="molecule type" value="Genomic_DNA"/>
</dbReference>
<proteinExistence type="predicted"/>
<organism evidence="2 3">
    <name type="scientific">Lentzea flaviverrucosa</name>
    <dbReference type="NCBI Taxonomy" id="200379"/>
    <lineage>
        <taxon>Bacteria</taxon>
        <taxon>Bacillati</taxon>
        <taxon>Actinomycetota</taxon>
        <taxon>Actinomycetes</taxon>
        <taxon>Pseudonocardiales</taxon>
        <taxon>Pseudonocardiaceae</taxon>
        <taxon>Lentzea</taxon>
    </lineage>
</organism>
<dbReference type="Proteomes" id="UP000199028">
    <property type="component" value="Unassembled WGS sequence"/>
</dbReference>
<dbReference type="AlphaFoldDB" id="A0A1H9XS75"/>
<gene>
    <name evidence="2" type="ORF">SAMN05216195_11740</name>
</gene>
<evidence type="ECO:0000313" key="2">
    <source>
        <dbReference type="EMBL" id="SES49014.1"/>
    </source>
</evidence>
<name>A0A1H9XS75_9PSEU</name>